<dbReference type="GeneID" id="90993792"/>
<keyword evidence="4" id="KW-0472">Membrane</keyword>
<dbReference type="GO" id="GO:0006935">
    <property type="term" value="P:chemotaxis"/>
    <property type="evidence" value="ECO:0007669"/>
    <property type="project" value="InterPro"/>
</dbReference>
<dbReference type="Pfam" id="PF12729">
    <property type="entry name" value="4HB_MCP_1"/>
    <property type="match status" value="1"/>
</dbReference>
<dbReference type="Pfam" id="PF00015">
    <property type="entry name" value="MCPsignal"/>
    <property type="match status" value="1"/>
</dbReference>
<evidence type="ECO:0000256" key="2">
    <source>
        <dbReference type="ARBA" id="ARBA00029447"/>
    </source>
</evidence>
<dbReference type="SUPFAM" id="SSF58104">
    <property type="entry name" value="Methyl-accepting chemotaxis protein (MCP) signaling domain"/>
    <property type="match status" value="1"/>
</dbReference>
<dbReference type="STRING" id="1123404.SAMN02745784_01478"/>
<feature type="domain" description="HAMP" evidence="6">
    <location>
        <begin position="211"/>
        <end position="263"/>
    </location>
</feature>
<evidence type="ECO:0000256" key="4">
    <source>
        <dbReference type="SAM" id="Phobius"/>
    </source>
</evidence>
<feature type="transmembrane region" description="Helical" evidence="4">
    <location>
        <begin position="189"/>
        <end position="209"/>
    </location>
</feature>
<accession>A0A1M4VJ28</accession>
<evidence type="ECO:0000259" key="5">
    <source>
        <dbReference type="PROSITE" id="PS50111"/>
    </source>
</evidence>
<evidence type="ECO:0000256" key="1">
    <source>
        <dbReference type="ARBA" id="ARBA00023224"/>
    </source>
</evidence>
<comment type="similarity">
    <text evidence="2">Belongs to the methyl-accepting chemotaxis (MCP) protein family.</text>
</comment>
<gene>
    <name evidence="7" type="ORF">SAMN02745784_01478</name>
</gene>
<dbReference type="GO" id="GO:0016020">
    <property type="term" value="C:membrane"/>
    <property type="evidence" value="ECO:0007669"/>
    <property type="project" value="InterPro"/>
</dbReference>
<dbReference type="InterPro" id="IPR004090">
    <property type="entry name" value="Chemotax_Me-accpt_rcpt"/>
</dbReference>
<dbReference type="PANTHER" id="PTHR32089:SF112">
    <property type="entry name" value="LYSOZYME-LIKE PROTEIN-RELATED"/>
    <property type="match status" value="1"/>
</dbReference>
<organism evidence="7 8">
    <name type="scientific">Tissierella praeacuta DSM 18095</name>
    <dbReference type="NCBI Taxonomy" id="1123404"/>
    <lineage>
        <taxon>Bacteria</taxon>
        <taxon>Bacillati</taxon>
        <taxon>Bacillota</taxon>
        <taxon>Tissierellia</taxon>
        <taxon>Tissierellales</taxon>
        <taxon>Tissierellaceae</taxon>
        <taxon>Tissierella</taxon>
    </lineage>
</organism>
<dbReference type="GO" id="GO:0004888">
    <property type="term" value="F:transmembrane signaling receptor activity"/>
    <property type="evidence" value="ECO:0007669"/>
    <property type="project" value="InterPro"/>
</dbReference>
<dbReference type="Proteomes" id="UP000184114">
    <property type="component" value="Unassembled WGS sequence"/>
</dbReference>
<evidence type="ECO:0000259" key="6">
    <source>
        <dbReference type="PROSITE" id="PS50885"/>
    </source>
</evidence>
<dbReference type="PANTHER" id="PTHR32089">
    <property type="entry name" value="METHYL-ACCEPTING CHEMOTAXIS PROTEIN MCPB"/>
    <property type="match status" value="1"/>
</dbReference>
<feature type="domain" description="Methyl-accepting transducer" evidence="5">
    <location>
        <begin position="282"/>
        <end position="533"/>
    </location>
</feature>
<sequence>MLKDVKVRVKFLIAFLIIILISASSNYLSLSKLKVINENQKISDHNIEELIRLGNLEKNLLEVRGDLQAIAYDVGFQANEKYSENIESLFKDSDRLIFEYENSEFDYLEGEEEIFNVLKANYNLYKGSADSIIESRRGEKHEIAQRQYKESIQIKDIVINELHKITNMNQNSSEEIKMKNEEIFNNSKHMVNVILIISLMVTIFMGIYMSESVVTVLKRIQNYSEALASYDLTQDINDSRKDEFGITIRAMKNIQDNLKDIIRIVMGKSQDLSASSQELSATIEELSAKFIEINDSTTGIAQGMQDTSASTEEMSASLEEVTSRMEMLASSASDGNNKAYEIKDKAIKTKNISGESRDIAVRLYNEKERSILKAIEDVRVVEEIKTMAEIISSIAEQTNLLALNAAIEAARAGENGRGFAVVVEEVRKLAEQSSETVQIIESTILRVQEATKNLSDNAEEILEFIDDTVMKDYDAFFTTLDNNVEDSNFISNMSEDIAAMTQEITATMNELSQVVEGLAKNAEDSSDNTVYISEGMDEIALGTEQIAMTAVNQAKLAESLNDMVRKFKIS</sequence>
<proteinExistence type="inferred from homology"/>
<keyword evidence="8" id="KW-1185">Reference proteome</keyword>
<dbReference type="PRINTS" id="PR00260">
    <property type="entry name" value="CHEMTRNSDUCR"/>
</dbReference>
<dbReference type="PROSITE" id="PS50111">
    <property type="entry name" value="CHEMOTAXIS_TRANSDUC_2"/>
    <property type="match status" value="1"/>
</dbReference>
<name>A0A1M4VJ28_9FIRM</name>
<dbReference type="InterPro" id="IPR024478">
    <property type="entry name" value="HlyB_4HB_MCP"/>
</dbReference>
<keyword evidence="4" id="KW-0812">Transmembrane</keyword>
<dbReference type="PROSITE" id="PS50885">
    <property type="entry name" value="HAMP"/>
    <property type="match status" value="1"/>
</dbReference>
<dbReference type="SMART" id="SM00283">
    <property type="entry name" value="MA"/>
    <property type="match status" value="1"/>
</dbReference>
<dbReference type="AlphaFoldDB" id="A0A1M4VJ28"/>
<keyword evidence="4" id="KW-1133">Transmembrane helix</keyword>
<dbReference type="InterPro" id="IPR004089">
    <property type="entry name" value="MCPsignal_dom"/>
</dbReference>
<dbReference type="Gene3D" id="1.10.287.950">
    <property type="entry name" value="Methyl-accepting chemotaxis protein"/>
    <property type="match status" value="1"/>
</dbReference>
<dbReference type="Pfam" id="PF00672">
    <property type="entry name" value="HAMP"/>
    <property type="match status" value="1"/>
</dbReference>
<keyword evidence="1 3" id="KW-0807">Transducer</keyword>
<reference evidence="8" key="1">
    <citation type="submission" date="2016-11" db="EMBL/GenBank/DDBJ databases">
        <authorList>
            <person name="Varghese N."/>
            <person name="Submissions S."/>
        </authorList>
    </citation>
    <scope>NUCLEOTIDE SEQUENCE [LARGE SCALE GENOMIC DNA]</scope>
    <source>
        <strain evidence="8">DSM 18095</strain>
    </source>
</reference>
<dbReference type="InterPro" id="IPR003660">
    <property type="entry name" value="HAMP_dom"/>
</dbReference>
<dbReference type="GO" id="GO:0007165">
    <property type="term" value="P:signal transduction"/>
    <property type="evidence" value="ECO:0007669"/>
    <property type="project" value="UniProtKB-KW"/>
</dbReference>
<dbReference type="SMART" id="SM00304">
    <property type="entry name" value="HAMP"/>
    <property type="match status" value="1"/>
</dbReference>
<protein>
    <submittedName>
        <fullName evidence="7">Methyl-accepting chemotaxis protein</fullName>
    </submittedName>
</protein>
<evidence type="ECO:0000313" key="8">
    <source>
        <dbReference type="Proteomes" id="UP000184114"/>
    </source>
</evidence>
<evidence type="ECO:0000313" key="7">
    <source>
        <dbReference type="EMBL" id="SHE68842.1"/>
    </source>
</evidence>
<dbReference type="RefSeq" id="WP_072974899.1">
    <property type="nucleotide sequence ID" value="NZ_FQTY01000005.1"/>
</dbReference>
<evidence type="ECO:0000256" key="3">
    <source>
        <dbReference type="PROSITE-ProRule" id="PRU00284"/>
    </source>
</evidence>
<feature type="transmembrane region" description="Helical" evidence="4">
    <location>
        <begin position="12"/>
        <end position="30"/>
    </location>
</feature>
<dbReference type="EMBL" id="FQTY01000005">
    <property type="protein sequence ID" value="SHE68842.1"/>
    <property type="molecule type" value="Genomic_DNA"/>
</dbReference>